<organism evidence="2 3">
    <name type="scientific">Saccharopolyspora erythraea</name>
    <name type="common">Streptomyces erythraeus</name>
    <dbReference type="NCBI Taxonomy" id="1836"/>
    <lineage>
        <taxon>Bacteria</taxon>
        <taxon>Bacillati</taxon>
        <taxon>Actinomycetota</taxon>
        <taxon>Actinomycetes</taxon>
        <taxon>Pseudonocardiales</taxon>
        <taxon>Pseudonocardiaceae</taxon>
        <taxon>Saccharopolyspora</taxon>
    </lineage>
</organism>
<proteinExistence type="predicted"/>
<keyword evidence="3" id="KW-1185">Reference proteome</keyword>
<name>A0ABN1CFI9_SACER</name>
<accession>A0ABN1CFI9</accession>
<dbReference type="Proteomes" id="UP001500729">
    <property type="component" value="Unassembled WGS sequence"/>
</dbReference>
<keyword evidence="1" id="KW-0812">Transmembrane</keyword>
<keyword evidence="1" id="KW-1133">Transmembrane helix</keyword>
<feature type="transmembrane region" description="Helical" evidence="1">
    <location>
        <begin position="18"/>
        <end position="38"/>
    </location>
</feature>
<feature type="transmembrane region" description="Helical" evidence="1">
    <location>
        <begin position="45"/>
        <end position="66"/>
    </location>
</feature>
<sequence length="261" mass="28744">MAQRENIFDADVDAQGGAYATGVLVLMFASALAVTLAARKRGRRGSVIAFGVITAVFAYTTIANVIERPDGVKIASFFIGAIIATSLASRVGRSLELRATEVRLDDTARRLVDETVRDGVVRIVANEPDACDEREYREKDREERDNHHLDDAEPLLFLEITVTDASEFESALEVRGHRVAGYRVLRVGSPSIANAVAAVLLDIRDEQGVMPHVYFRWTEGNPFKFLVSYLVSGGGDVAPLTREVLRRAEPDPRRRPLVHVG</sequence>
<reference evidence="2 3" key="1">
    <citation type="journal article" date="2019" name="Int. J. Syst. Evol. Microbiol.">
        <title>The Global Catalogue of Microorganisms (GCM) 10K type strain sequencing project: providing services to taxonomists for standard genome sequencing and annotation.</title>
        <authorList>
            <consortium name="The Broad Institute Genomics Platform"/>
            <consortium name="The Broad Institute Genome Sequencing Center for Infectious Disease"/>
            <person name="Wu L."/>
            <person name="Ma J."/>
        </authorList>
    </citation>
    <scope>NUCLEOTIDE SEQUENCE [LARGE SCALE GENOMIC DNA]</scope>
    <source>
        <strain evidence="2 3">JCM 10303</strain>
    </source>
</reference>
<keyword evidence="1" id="KW-0472">Membrane</keyword>
<dbReference type="RefSeq" id="WP_009942275.1">
    <property type="nucleotide sequence ID" value="NZ_BAAAGS010000007.1"/>
</dbReference>
<evidence type="ECO:0008006" key="4">
    <source>
        <dbReference type="Google" id="ProtNLM"/>
    </source>
</evidence>
<comment type="caution">
    <text evidence="2">The sequence shown here is derived from an EMBL/GenBank/DDBJ whole genome shotgun (WGS) entry which is preliminary data.</text>
</comment>
<dbReference type="EMBL" id="BAAAGS010000007">
    <property type="protein sequence ID" value="GAA0517606.1"/>
    <property type="molecule type" value="Genomic_DNA"/>
</dbReference>
<gene>
    <name evidence="2" type="ORF">GCM10009533_15910</name>
</gene>
<evidence type="ECO:0000313" key="2">
    <source>
        <dbReference type="EMBL" id="GAA0517606.1"/>
    </source>
</evidence>
<protein>
    <recommendedName>
        <fullName evidence="4">Amino acid transporter</fullName>
    </recommendedName>
</protein>
<evidence type="ECO:0000256" key="1">
    <source>
        <dbReference type="SAM" id="Phobius"/>
    </source>
</evidence>
<evidence type="ECO:0000313" key="3">
    <source>
        <dbReference type="Proteomes" id="UP001500729"/>
    </source>
</evidence>